<dbReference type="AlphaFoldDB" id="A0A3S5A6D1"/>
<keyword evidence="3" id="KW-1185">Reference proteome</keyword>
<feature type="non-terminal residue" evidence="2">
    <location>
        <position position="375"/>
    </location>
</feature>
<accession>A0A3S5A6D1</accession>
<feature type="compositionally biased region" description="Low complexity" evidence="1">
    <location>
        <begin position="366"/>
        <end position="375"/>
    </location>
</feature>
<gene>
    <name evidence="2" type="ORF">PXEA_LOCUS6597</name>
</gene>
<feature type="compositionally biased region" description="Low complexity" evidence="1">
    <location>
        <begin position="136"/>
        <end position="147"/>
    </location>
</feature>
<feature type="compositionally biased region" description="Polar residues" evidence="1">
    <location>
        <begin position="151"/>
        <end position="165"/>
    </location>
</feature>
<evidence type="ECO:0000313" key="2">
    <source>
        <dbReference type="EMBL" id="VEL13157.1"/>
    </source>
</evidence>
<evidence type="ECO:0000313" key="3">
    <source>
        <dbReference type="Proteomes" id="UP000784294"/>
    </source>
</evidence>
<reference evidence="2" key="1">
    <citation type="submission" date="2018-11" db="EMBL/GenBank/DDBJ databases">
        <authorList>
            <consortium name="Pathogen Informatics"/>
        </authorList>
    </citation>
    <scope>NUCLEOTIDE SEQUENCE</scope>
</reference>
<evidence type="ECO:0000256" key="1">
    <source>
        <dbReference type="SAM" id="MobiDB-lite"/>
    </source>
</evidence>
<feature type="region of interest" description="Disordered" evidence="1">
    <location>
        <begin position="202"/>
        <end position="225"/>
    </location>
</feature>
<sequence length="375" mass="39839">NAVHRLSRHDTSGINRLASTFRTQDATSKVRAHTLVDVHEALHQQSRNLTHQLRYYPPPPAGYYLSLPTGVHRTGLYASGPASISTSPLSRASLGHISQVGDLVAGRFRFTLPARQSFWQATATELPATAASSLVSSDSSKTSSSMHVSRHLSTSSDVLRLSTSPPSSPIDELGYNVGDPCLSIYAGDDVTDMDASVTSGRSDFGLRQSASGTNTPTPIPISTSKFDSTRILDSNTLFTTDKNGTPTSLRSSPKTTADLFKPALSFYSVCTPQIPESSEVSLRSFCQSAAMGLDTISSPTTLSSSFPLASTAAYYSCLPSIPASTICSTSVQNPPSVSTLTRVHRIRLARNHSNVHDTAVSPEVHSSTTSASNSS</sequence>
<comment type="caution">
    <text evidence="2">The sequence shown here is derived from an EMBL/GenBank/DDBJ whole genome shotgun (WGS) entry which is preliminary data.</text>
</comment>
<dbReference type="Proteomes" id="UP000784294">
    <property type="component" value="Unassembled WGS sequence"/>
</dbReference>
<feature type="region of interest" description="Disordered" evidence="1">
    <location>
        <begin position="136"/>
        <end position="172"/>
    </location>
</feature>
<organism evidence="2 3">
    <name type="scientific">Protopolystoma xenopodis</name>
    <dbReference type="NCBI Taxonomy" id="117903"/>
    <lineage>
        <taxon>Eukaryota</taxon>
        <taxon>Metazoa</taxon>
        <taxon>Spiralia</taxon>
        <taxon>Lophotrochozoa</taxon>
        <taxon>Platyhelminthes</taxon>
        <taxon>Monogenea</taxon>
        <taxon>Polyopisthocotylea</taxon>
        <taxon>Polystomatidea</taxon>
        <taxon>Polystomatidae</taxon>
        <taxon>Protopolystoma</taxon>
    </lineage>
</organism>
<name>A0A3S5A6D1_9PLAT</name>
<protein>
    <submittedName>
        <fullName evidence="2">Uncharacterized protein</fullName>
    </submittedName>
</protein>
<feature type="region of interest" description="Disordered" evidence="1">
    <location>
        <begin position="351"/>
        <end position="375"/>
    </location>
</feature>
<proteinExistence type="predicted"/>
<dbReference type="EMBL" id="CAAALY010016902">
    <property type="protein sequence ID" value="VEL13157.1"/>
    <property type="molecule type" value="Genomic_DNA"/>
</dbReference>